<evidence type="ECO:0000256" key="1">
    <source>
        <dbReference type="SAM" id="SignalP"/>
    </source>
</evidence>
<protein>
    <submittedName>
        <fullName evidence="2">Putative secreted protein</fullName>
    </submittedName>
</protein>
<evidence type="ECO:0000313" key="2">
    <source>
        <dbReference type="EMBL" id="JAB71506.1"/>
    </source>
</evidence>
<sequence length="188" mass="20008">MALKIQRLQLVLAVLVAVQENVPAMLNGMVPLPFGPPGRGGPRCIRSHIFGSGDQAIHLKPHCERGCSGKEPNDGDKCVGVSGTSGPVLIILSGVCQNKTCKISNESEIYKQEMNVSLPSNDVKEEQIPQLPGCGFTSVQDKARKASQNNTKSGNVTLTVGECKNGTCVPLNPTETVDVRKELISNSD</sequence>
<dbReference type="AlphaFoldDB" id="V5ICW8"/>
<proteinExistence type="evidence at transcript level"/>
<dbReference type="EMBL" id="GANP01012962">
    <property type="protein sequence ID" value="JAB71506.1"/>
    <property type="molecule type" value="mRNA"/>
</dbReference>
<feature type="signal peptide" evidence="1">
    <location>
        <begin position="1"/>
        <end position="24"/>
    </location>
</feature>
<accession>V5ICW8</accession>
<feature type="chain" id="PRO_5004736888" evidence="1">
    <location>
        <begin position="25"/>
        <end position="188"/>
    </location>
</feature>
<reference evidence="2" key="1">
    <citation type="journal article" date="2015" name="Sci. Rep.">
        <title>Tissue- and time-dependent transcription in Ixodes ricinus salivary glands and midguts when blood feeding on the vertebrate host.</title>
        <authorList>
            <person name="Kotsyfakis M."/>
            <person name="Schwarz A."/>
            <person name="Erhart J."/>
            <person name="Ribeiro J.M."/>
        </authorList>
    </citation>
    <scope>NUCLEOTIDE SEQUENCE</scope>
    <source>
        <tissue evidence="2">Salivary gland and midgut</tissue>
    </source>
</reference>
<keyword evidence="1" id="KW-0732">Signal</keyword>
<name>V5ICW8_IXORI</name>
<organism evidence="2">
    <name type="scientific">Ixodes ricinus</name>
    <name type="common">Common tick</name>
    <name type="synonym">Acarus ricinus</name>
    <dbReference type="NCBI Taxonomy" id="34613"/>
    <lineage>
        <taxon>Eukaryota</taxon>
        <taxon>Metazoa</taxon>
        <taxon>Ecdysozoa</taxon>
        <taxon>Arthropoda</taxon>
        <taxon>Chelicerata</taxon>
        <taxon>Arachnida</taxon>
        <taxon>Acari</taxon>
        <taxon>Parasitiformes</taxon>
        <taxon>Ixodida</taxon>
        <taxon>Ixodoidea</taxon>
        <taxon>Ixodidae</taxon>
        <taxon>Ixodinae</taxon>
        <taxon>Ixodes</taxon>
    </lineage>
</organism>